<feature type="region of interest" description="Disordered" evidence="1">
    <location>
        <begin position="1"/>
        <end position="44"/>
    </location>
</feature>
<gene>
    <name evidence="2" type="ORF">PR048_007729</name>
</gene>
<sequence>MEQRRNAKVKKGRSPRKSAPTSGIVRHDSHVRKCEGGPVGERTPFALRVGRRPSSLTTTPQRFPHGKCQGGTRERAQRVCNSALSLSPENFDDQVWWGGGGSSPRHNSDVTHKGTLWANVRHALRKTFRWIKQDLFGATKFMVEEYTMCIQVEHKKGFQRFSAYREHSFTWTPERWAWIRVARAGVKGRPPRKPCRPAASSGTIPTLRKSGVTRPGIELGSTWWEVSSLATQPPRPRRIWGMFEQRDVFVRAFEVITAQHRGEYGQAANIGGTSRMPFGLLLVGSRFPRDTSMARCFGHQRARGKRPIDEEHCVMERVEQRRNEEDGISPEETSETMTESTKLAICKSPFKNFLPFGIRFLRRRTLKKRSQKLFTRGVAHGRLQTTLRSGWSLLAPPFRDVVVILGRDATLARRRRRSCCRELNRRNSAERKRDPSADLLRFTSPVVDNTLNLHHSSQPRELV</sequence>
<keyword evidence="3" id="KW-1185">Reference proteome</keyword>
<organism evidence="2 3">
    <name type="scientific">Dryococelus australis</name>
    <dbReference type="NCBI Taxonomy" id="614101"/>
    <lineage>
        <taxon>Eukaryota</taxon>
        <taxon>Metazoa</taxon>
        <taxon>Ecdysozoa</taxon>
        <taxon>Arthropoda</taxon>
        <taxon>Hexapoda</taxon>
        <taxon>Insecta</taxon>
        <taxon>Pterygota</taxon>
        <taxon>Neoptera</taxon>
        <taxon>Polyneoptera</taxon>
        <taxon>Phasmatodea</taxon>
        <taxon>Verophasmatodea</taxon>
        <taxon>Anareolatae</taxon>
        <taxon>Phasmatidae</taxon>
        <taxon>Eurycanthinae</taxon>
        <taxon>Dryococelus</taxon>
    </lineage>
</organism>
<name>A0ABQ9HV25_9NEOP</name>
<dbReference type="EMBL" id="JARBHB010000003">
    <property type="protein sequence ID" value="KAJ8888242.1"/>
    <property type="molecule type" value="Genomic_DNA"/>
</dbReference>
<feature type="region of interest" description="Disordered" evidence="1">
    <location>
        <begin position="189"/>
        <end position="211"/>
    </location>
</feature>
<evidence type="ECO:0000313" key="2">
    <source>
        <dbReference type="EMBL" id="KAJ8888242.1"/>
    </source>
</evidence>
<evidence type="ECO:0000256" key="1">
    <source>
        <dbReference type="SAM" id="MobiDB-lite"/>
    </source>
</evidence>
<evidence type="ECO:0000313" key="3">
    <source>
        <dbReference type="Proteomes" id="UP001159363"/>
    </source>
</evidence>
<accession>A0ABQ9HV25</accession>
<feature type="region of interest" description="Disordered" evidence="1">
    <location>
        <begin position="319"/>
        <end position="340"/>
    </location>
</feature>
<protein>
    <submittedName>
        <fullName evidence="2">Uncharacterized protein</fullName>
    </submittedName>
</protein>
<dbReference type="Proteomes" id="UP001159363">
    <property type="component" value="Chromosome 3"/>
</dbReference>
<proteinExistence type="predicted"/>
<comment type="caution">
    <text evidence="2">The sequence shown here is derived from an EMBL/GenBank/DDBJ whole genome shotgun (WGS) entry which is preliminary data.</text>
</comment>
<feature type="compositionally biased region" description="Basic and acidic residues" evidence="1">
    <location>
        <begin position="25"/>
        <end position="35"/>
    </location>
</feature>
<feature type="compositionally biased region" description="Basic residues" evidence="1">
    <location>
        <begin position="1"/>
        <end position="16"/>
    </location>
</feature>
<reference evidence="2 3" key="1">
    <citation type="submission" date="2023-02" db="EMBL/GenBank/DDBJ databases">
        <title>LHISI_Scaffold_Assembly.</title>
        <authorList>
            <person name="Stuart O.P."/>
            <person name="Cleave R."/>
            <person name="Magrath M.J.L."/>
            <person name="Mikheyev A.S."/>
        </authorList>
    </citation>
    <scope>NUCLEOTIDE SEQUENCE [LARGE SCALE GENOMIC DNA]</scope>
    <source>
        <strain evidence="2">Daus_M_001</strain>
        <tissue evidence="2">Leg muscle</tissue>
    </source>
</reference>